<dbReference type="Gene3D" id="3.20.20.450">
    <property type="entry name" value="EAL domain"/>
    <property type="match status" value="1"/>
</dbReference>
<dbReference type="InterPro" id="IPR000160">
    <property type="entry name" value="GGDEF_dom"/>
</dbReference>
<dbReference type="PROSITE" id="PS50887">
    <property type="entry name" value="GGDEF"/>
    <property type="match status" value="1"/>
</dbReference>
<dbReference type="EMBL" id="JANWOI010000002">
    <property type="protein sequence ID" value="MDA5193527.1"/>
    <property type="molecule type" value="Genomic_DNA"/>
</dbReference>
<protein>
    <submittedName>
        <fullName evidence="3">Bifunctional diguanylate cyclase/phosphodiesterase</fullName>
    </submittedName>
</protein>
<dbReference type="PANTHER" id="PTHR44757">
    <property type="entry name" value="DIGUANYLATE CYCLASE DGCP"/>
    <property type="match status" value="1"/>
</dbReference>
<dbReference type="Pfam" id="PF00563">
    <property type="entry name" value="EAL"/>
    <property type="match status" value="1"/>
</dbReference>
<dbReference type="PROSITE" id="PS50883">
    <property type="entry name" value="EAL"/>
    <property type="match status" value="1"/>
</dbReference>
<dbReference type="NCBIfam" id="TIGR00254">
    <property type="entry name" value="GGDEF"/>
    <property type="match status" value="1"/>
</dbReference>
<keyword evidence="4" id="KW-1185">Reference proteome</keyword>
<dbReference type="SMART" id="SM00267">
    <property type="entry name" value="GGDEF"/>
    <property type="match status" value="1"/>
</dbReference>
<dbReference type="InterPro" id="IPR043128">
    <property type="entry name" value="Rev_trsase/Diguanyl_cyclase"/>
</dbReference>
<dbReference type="InterPro" id="IPR035919">
    <property type="entry name" value="EAL_sf"/>
</dbReference>
<gene>
    <name evidence="3" type="ORF">NYP16_06110</name>
</gene>
<evidence type="ECO:0000313" key="3">
    <source>
        <dbReference type="EMBL" id="MDA5193527.1"/>
    </source>
</evidence>
<dbReference type="RefSeq" id="WP_274943229.1">
    <property type="nucleotide sequence ID" value="NZ_JANWOI010000002.1"/>
</dbReference>
<dbReference type="CDD" id="cd01949">
    <property type="entry name" value="GGDEF"/>
    <property type="match status" value="1"/>
</dbReference>
<dbReference type="InterPro" id="IPR001633">
    <property type="entry name" value="EAL_dom"/>
</dbReference>
<comment type="caution">
    <text evidence="3">The sequence shown here is derived from an EMBL/GenBank/DDBJ whole genome shotgun (WGS) entry which is preliminary data.</text>
</comment>
<sequence length="570" mass="62327">MTQGDLPIAATPAVVGVAEASIIDRLPLGICLIAGGERQGFRLLSSNAKLQRMLSLTDPCAPLPDDPAFTPLSFDPAFLQAMERLQVDAHGETRFIWRTDRLGMARVFDCSLQDLDNRTEDPSYLLTLVDRTADTRSEQQLLHDVFHDRLTQLPNSAMFVLRASEWLDHRRARENGVVMMINLNRFQMINESLGHESGDQLLVAVAQRMTDCLPKQALIARMGGDEFAVLLPRTAPGDEGFTTAQSLHEALSAPLTIDNHDLRVTASIGIAQASALNAAAEDLVKNSSIAMHRAKREGRGRTVLYHNDLTAHAKSRFEFEGDLRRALERGELSLHYQPIYSLASGELTGFEALCRWQHPERGAVPPVDFIAIAEASGLIIPLGRWALHAACAQLADWSARYPVVSNLSVNVNVSGLQISGDNMAAVVREALIASGIAGNRLRLEITESALMTNADLAADLLLDLKSFGVCLALDDFGTGYSSLNYLSRFPIDTIKIDRSFIAKLDSNPDDAKIVHIITQLASSLGISAVAEGIETLEHLERLKVLGCHYGQGYYFSRPLPAAAVENQLFS</sequence>
<dbReference type="Proteomes" id="UP001141619">
    <property type="component" value="Unassembled WGS sequence"/>
</dbReference>
<dbReference type="SMART" id="SM00052">
    <property type="entry name" value="EAL"/>
    <property type="match status" value="1"/>
</dbReference>
<proteinExistence type="predicted"/>
<dbReference type="Gene3D" id="3.30.70.270">
    <property type="match status" value="1"/>
</dbReference>
<evidence type="ECO:0000313" key="4">
    <source>
        <dbReference type="Proteomes" id="UP001141619"/>
    </source>
</evidence>
<accession>A0A9X3TXJ7</accession>
<dbReference type="CDD" id="cd01948">
    <property type="entry name" value="EAL"/>
    <property type="match status" value="1"/>
</dbReference>
<dbReference type="InterPro" id="IPR029787">
    <property type="entry name" value="Nucleotide_cyclase"/>
</dbReference>
<name>A0A9X3TXJ7_9PROT</name>
<dbReference type="InterPro" id="IPR052155">
    <property type="entry name" value="Biofilm_reg_signaling"/>
</dbReference>
<evidence type="ECO:0000259" key="1">
    <source>
        <dbReference type="PROSITE" id="PS50883"/>
    </source>
</evidence>
<evidence type="ECO:0000259" key="2">
    <source>
        <dbReference type="PROSITE" id="PS50887"/>
    </source>
</evidence>
<dbReference type="AlphaFoldDB" id="A0A9X3TXJ7"/>
<dbReference type="Pfam" id="PF00990">
    <property type="entry name" value="GGDEF"/>
    <property type="match status" value="1"/>
</dbReference>
<reference evidence="3" key="2">
    <citation type="journal article" date="2023" name="Syst. Appl. Microbiol.">
        <title>Govania unica gen. nov., sp. nov., a rare biosphere bacterium that represents a novel family in the class Alphaproteobacteria.</title>
        <authorList>
            <person name="Vandamme P."/>
            <person name="Peeters C."/>
            <person name="Hettiarachchi A."/>
            <person name="Cnockaert M."/>
            <person name="Carlier A."/>
        </authorList>
    </citation>
    <scope>NUCLEOTIDE SEQUENCE</scope>
    <source>
        <strain evidence="3">LMG 31809</strain>
    </source>
</reference>
<organism evidence="3 4">
    <name type="scientific">Govanella unica</name>
    <dbReference type="NCBI Taxonomy" id="2975056"/>
    <lineage>
        <taxon>Bacteria</taxon>
        <taxon>Pseudomonadati</taxon>
        <taxon>Pseudomonadota</taxon>
        <taxon>Alphaproteobacteria</taxon>
        <taxon>Emcibacterales</taxon>
        <taxon>Govanellaceae</taxon>
        <taxon>Govanella</taxon>
    </lineage>
</organism>
<dbReference type="SUPFAM" id="SSF141868">
    <property type="entry name" value="EAL domain-like"/>
    <property type="match status" value="1"/>
</dbReference>
<feature type="domain" description="EAL" evidence="1">
    <location>
        <begin position="316"/>
        <end position="570"/>
    </location>
</feature>
<dbReference type="SUPFAM" id="SSF55073">
    <property type="entry name" value="Nucleotide cyclase"/>
    <property type="match status" value="1"/>
</dbReference>
<feature type="domain" description="GGDEF" evidence="2">
    <location>
        <begin position="174"/>
        <end position="307"/>
    </location>
</feature>
<reference evidence="3" key="1">
    <citation type="submission" date="2022-08" db="EMBL/GenBank/DDBJ databases">
        <authorList>
            <person name="Vandamme P."/>
            <person name="Hettiarachchi A."/>
            <person name="Peeters C."/>
            <person name="Cnockaert M."/>
            <person name="Carlier A."/>
        </authorList>
    </citation>
    <scope>NUCLEOTIDE SEQUENCE</scope>
    <source>
        <strain evidence="3">LMG 31809</strain>
    </source>
</reference>
<dbReference type="PANTHER" id="PTHR44757:SF2">
    <property type="entry name" value="BIOFILM ARCHITECTURE MAINTENANCE PROTEIN MBAA"/>
    <property type="match status" value="1"/>
</dbReference>